<dbReference type="EMBL" id="JAUDFV010000139">
    <property type="protein sequence ID" value="KAL2724321.1"/>
    <property type="molecule type" value="Genomic_DNA"/>
</dbReference>
<evidence type="ECO:0000313" key="3">
    <source>
        <dbReference type="Proteomes" id="UP001607302"/>
    </source>
</evidence>
<accession>A0ABD2AUM4</accession>
<gene>
    <name evidence="2" type="ORF">V1478_008834</name>
</gene>
<keyword evidence="1" id="KW-0472">Membrane</keyword>
<sequence length="347" mass="39044">DNQYLLAGHVLLATTSFLKIYLGHSRANWRTLCKNHAKAKRELARDRPRKLLFRFAFVEQTKVPVPTAGRSRLRPSSNTLGFCVPAPPPGDDLIPRPMTSDPLDDPAHRLPDTYQIYLLKGTVMLSVVRACGPLERAREIYDSRQKLSAPVSAVDDNGPPCGVPLEGSTLVTMSRELPRATQNSRLEDAQLITHNVVLTQKLSLMYCKLHARGPCRPESREYFVLSTGVALQTQSASTKWFRVYGVNKKLPRSSFRVQRKRNITLSFIRLKSIAFILFVSFFLFERWAMRYRSKNFKKTLKLQQDDALRRALLLFSLSLQPGGKISSFCAIGHCMGADSQAAACCSD</sequence>
<evidence type="ECO:0000313" key="2">
    <source>
        <dbReference type="EMBL" id="KAL2724321.1"/>
    </source>
</evidence>
<keyword evidence="1" id="KW-0812">Transmembrane</keyword>
<dbReference type="Proteomes" id="UP001607302">
    <property type="component" value="Unassembled WGS sequence"/>
</dbReference>
<keyword evidence="1" id="KW-1133">Transmembrane helix</keyword>
<evidence type="ECO:0000256" key="1">
    <source>
        <dbReference type="SAM" id="Phobius"/>
    </source>
</evidence>
<feature type="transmembrane region" description="Helical" evidence="1">
    <location>
        <begin position="263"/>
        <end position="284"/>
    </location>
</feature>
<proteinExistence type="predicted"/>
<keyword evidence="3" id="KW-1185">Reference proteome</keyword>
<name>A0ABD2AUM4_VESSQ</name>
<comment type="caution">
    <text evidence="2">The sequence shown here is derived from an EMBL/GenBank/DDBJ whole genome shotgun (WGS) entry which is preliminary data.</text>
</comment>
<dbReference type="AlphaFoldDB" id="A0ABD2AUM4"/>
<protein>
    <submittedName>
        <fullName evidence="2">Uncharacterized protein</fullName>
    </submittedName>
</protein>
<reference evidence="2 3" key="1">
    <citation type="journal article" date="2024" name="Ann. Entomol. Soc. Am.">
        <title>Genomic analyses of the southern and eastern yellowjacket wasps (Hymenoptera: Vespidae) reveal evolutionary signatures of social life.</title>
        <authorList>
            <person name="Catto M.A."/>
            <person name="Caine P.B."/>
            <person name="Orr S.E."/>
            <person name="Hunt B.G."/>
            <person name="Goodisman M.A.D."/>
        </authorList>
    </citation>
    <scope>NUCLEOTIDE SEQUENCE [LARGE SCALE GENOMIC DNA]</scope>
    <source>
        <strain evidence="2">233</strain>
        <tissue evidence="2">Head and thorax</tissue>
    </source>
</reference>
<feature type="non-terminal residue" evidence="2">
    <location>
        <position position="1"/>
    </location>
</feature>
<organism evidence="2 3">
    <name type="scientific">Vespula squamosa</name>
    <name type="common">Southern yellow jacket</name>
    <name type="synonym">Wasp</name>
    <dbReference type="NCBI Taxonomy" id="30214"/>
    <lineage>
        <taxon>Eukaryota</taxon>
        <taxon>Metazoa</taxon>
        <taxon>Ecdysozoa</taxon>
        <taxon>Arthropoda</taxon>
        <taxon>Hexapoda</taxon>
        <taxon>Insecta</taxon>
        <taxon>Pterygota</taxon>
        <taxon>Neoptera</taxon>
        <taxon>Endopterygota</taxon>
        <taxon>Hymenoptera</taxon>
        <taxon>Apocrita</taxon>
        <taxon>Aculeata</taxon>
        <taxon>Vespoidea</taxon>
        <taxon>Vespidae</taxon>
        <taxon>Vespinae</taxon>
        <taxon>Vespula</taxon>
    </lineage>
</organism>